<dbReference type="Proteomes" id="UP001205105">
    <property type="component" value="Unassembled WGS sequence"/>
</dbReference>
<feature type="transmembrane region" description="Helical" evidence="2">
    <location>
        <begin position="164"/>
        <end position="183"/>
    </location>
</feature>
<gene>
    <name evidence="3" type="ORF">COHA_008127</name>
</gene>
<keyword evidence="2" id="KW-0472">Membrane</keyword>
<keyword evidence="4" id="KW-1185">Reference proteome</keyword>
<evidence type="ECO:0000256" key="2">
    <source>
        <dbReference type="SAM" id="Phobius"/>
    </source>
</evidence>
<name>A0AAD5DKQ9_9CHLO</name>
<keyword evidence="2" id="KW-1133">Transmembrane helix</keyword>
<comment type="caution">
    <text evidence="3">The sequence shown here is derived from an EMBL/GenBank/DDBJ whole genome shotgun (WGS) entry which is preliminary data.</text>
</comment>
<dbReference type="AlphaFoldDB" id="A0AAD5DKQ9"/>
<dbReference type="EMBL" id="JADXDR010000137">
    <property type="protein sequence ID" value="KAI7838043.1"/>
    <property type="molecule type" value="Genomic_DNA"/>
</dbReference>
<sequence>MQEPKVLLPRSNSTSSTNSTRSGKGGKAARGSKNQLATAGAANGWAAGAAADATAAGEPAKQPQQLGIGRAAESFDPASLDPYLAGYDSAVAGESQAAIVVSMCIAAIDIVLLALRWLWYEQYITYGGAVLQVFQMYRLVVLPVANTWMSWSLLNKLGIAPSTLVMRFLLHAPLQLASVLFAASSTTEVCGRFFASNTSLGCMGAVSLMQLSLGVFIPGIMCHLLDMRGSPDKPYLPHVQAKRWLLQP</sequence>
<feature type="transmembrane region" description="Helical" evidence="2">
    <location>
        <begin position="123"/>
        <end position="144"/>
    </location>
</feature>
<feature type="transmembrane region" description="Helical" evidence="2">
    <location>
        <begin position="97"/>
        <end position="117"/>
    </location>
</feature>
<feature type="compositionally biased region" description="Low complexity" evidence="1">
    <location>
        <begin position="10"/>
        <end position="22"/>
    </location>
</feature>
<reference evidence="3" key="1">
    <citation type="submission" date="2020-11" db="EMBL/GenBank/DDBJ databases">
        <title>Chlorella ohadii genome sequencing and assembly.</title>
        <authorList>
            <person name="Murik O."/>
            <person name="Treves H."/>
            <person name="Kedem I."/>
            <person name="Shotland Y."/>
            <person name="Kaplan A."/>
        </authorList>
    </citation>
    <scope>NUCLEOTIDE SEQUENCE</scope>
    <source>
        <strain evidence="3">1</strain>
    </source>
</reference>
<feature type="transmembrane region" description="Helical" evidence="2">
    <location>
        <begin position="203"/>
        <end position="225"/>
    </location>
</feature>
<evidence type="ECO:0000256" key="1">
    <source>
        <dbReference type="SAM" id="MobiDB-lite"/>
    </source>
</evidence>
<protein>
    <submittedName>
        <fullName evidence="3">Uncharacterized protein</fullName>
    </submittedName>
</protein>
<accession>A0AAD5DKQ9</accession>
<keyword evidence="2" id="KW-0812">Transmembrane</keyword>
<feature type="region of interest" description="Disordered" evidence="1">
    <location>
        <begin position="1"/>
        <end position="35"/>
    </location>
</feature>
<organism evidence="3 4">
    <name type="scientific">Chlorella ohadii</name>
    <dbReference type="NCBI Taxonomy" id="2649997"/>
    <lineage>
        <taxon>Eukaryota</taxon>
        <taxon>Viridiplantae</taxon>
        <taxon>Chlorophyta</taxon>
        <taxon>core chlorophytes</taxon>
        <taxon>Trebouxiophyceae</taxon>
        <taxon>Chlorellales</taxon>
        <taxon>Chlorellaceae</taxon>
        <taxon>Chlorella clade</taxon>
        <taxon>Chlorella</taxon>
    </lineage>
</organism>
<evidence type="ECO:0000313" key="3">
    <source>
        <dbReference type="EMBL" id="KAI7838043.1"/>
    </source>
</evidence>
<proteinExistence type="predicted"/>
<evidence type="ECO:0000313" key="4">
    <source>
        <dbReference type="Proteomes" id="UP001205105"/>
    </source>
</evidence>